<dbReference type="GO" id="GO:0046685">
    <property type="term" value="P:response to arsenic-containing substance"/>
    <property type="evidence" value="ECO:0007669"/>
    <property type="project" value="UniProtKB-KW"/>
</dbReference>
<dbReference type="Pfam" id="PF01451">
    <property type="entry name" value="LMWPc"/>
    <property type="match status" value="1"/>
</dbReference>
<dbReference type="Proteomes" id="UP000031623">
    <property type="component" value="Chromosome"/>
</dbReference>
<dbReference type="EMBL" id="AP014633">
    <property type="protein sequence ID" value="BAP55165.1"/>
    <property type="molecule type" value="Genomic_DNA"/>
</dbReference>
<dbReference type="InterPro" id="IPR023485">
    <property type="entry name" value="Ptyr_pPase"/>
</dbReference>
<evidence type="ECO:0000313" key="4">
    <source>
        <dbReference type="Proteomes" id="UP000031623"/>
    </source>
</evidence>
<dbReference type="AlphaFoldDB" id="A0A090AJP7"/>
<dbReference type="STRING" id="40754.THII_0868"/>
<dbReference type="HOGENOM" id="CLU_071415_3_2_6"/>
<keyword evidence="4" id="KW-1185">Reference proteome</keyword>
<gene>
    <name evidence="3" type="ORF">THII_0868</name>
</gene>
<dbReference type="OrthoDB" id="9793058at2"/>
<accession>A0A090AJP7</accession>
<dbReference type="InterPro" id="IPR036196">
    <property type="entry name" value="Ptyr_pPase_sf"/>
</dbReference>
<dbReference type="SUPFAM" id="SSF52788">
    <property type="entry name" value="Phosphotyrosine protein phosphatases I"/>
    <property type="match status" value="1"/>
</dbReference>
<feature type="domain" description="Phosphotyrosine protein phosphatase I" evidence="2">
    <location>
        <begin position="4"/>
        <end position="140"/>
    </location>
</feature>
<dbReference type="KEGG" id="tig:THII_0868"/>
<dbReference type="PANTHER" id="PTHR43428">
    <property type="entry name" value="ARSENATE REDUCTASE"/>
    <property type="match status" value="1"/>
</dbReference>
<evidence type="ECO:0000313" key="3">
    <source>
        <dbReference type="EMBL" id="BAP55165.1"/>
    </source>
</evidence>
<protein>
    <submittedName>
        <fullName evidence="3">Low molecular weight phosphotyrosine protein phosphatase</fullName>
    </submittedName>
</protein>
<dbReference type="SMART" id="SM00226">
    <property type="entry name" value="LMWPc"/>
    <property type="match status" value="1"/>
</dbReference>
<sequence length="146" mass="16249">MAKQKVLFVCVHNSARSQMAEAWLNHFGGEQFEAESAGLSPGTLNPLVVKVMQEVGIDISHKKTRAVFDLFQTGRLFAYVITVCDETSAEKCPVFPGIAKRLHWSFPDPAALTGTEEEKLAKTREIRDLIKVKIANWCQEMGVLLS</sequence>
<dbReference type="CDD" id="cd16345">
    <property type="entry name" value="LMWP_ArsC"/>
    <property type="match status" value="1"/>
</dbReference>
<dbReference type="Gene3D" id="3.40.50.2300">
    <property type="match status" value="1"/>
</dbReference>
<evidence type="ECO:0000256" key="1">
    <source>
        <dbReference type="ARBA" id="ARBA00022849"/>
    </source>
</evidence>
<proteinExistence type="predicted"/>
<reference evidence="3 4" key="1">
    <citation type="journal article" date="2014" name="ISME J.">
        <title>Ecophysiology of Thioploca ingrica as revealed by the complete genome sequence supplemented with proteomic evidence.</title>
        <authorList>
            <person name="Kojima H."/>
            <person name="Ogura Y."/>
            <person name="Yamamoto N."/>
            <person name="Togashi T."/>
            <person name="Mori H."/>
            <person name="Watanabe T."/>
            <person name="Nemoto F."/>
            <person name="Kurokawa K."/>
            <person name="Hayashi T."/>
            <person name="Fukui M."/>
        </authorList>
    </citation>
    <scope>NUCLEOTIDE SEQUENCE [LARGE SCALE GENOMIC DNA]</scope>
</reference>
<name>A0A090AJP7_9GAMM</name>
<evidence type="ECO:0000259" key="2">
    <source>
        <dbReference type="SMART" id="SM00226"/>
    </source>
</evidence>
<organism evidence="3 4">
    <name type="scientific">Thioploca ingrica</name>
    <dbReference type="NCBI Taxonomy" id="40754"/>
    <lineage>
        <taxon>Bacteria</taxon>
        <taxon>Pseudomonadati</taxon>
        <taxon>Pseudomonadota</taxon>
        <taxon>Gammaproteobacteria</taxon>
        <taxon>Thiotrichales</taxon>
        <taxon>Thiotrichaceae</taxon>
        <taxon>Thioploca</taxon>
    </lineage>
</organism>
<dbReference type="PANTHER" id="PTHR43428:SF1">
    <property type="entry name" value="ARSENATE REDUCTASE"/>
    <property type="match status" value="1"/>
</dbReference>
<keyword evidence="1" id="KW-0059">Arsenical resistance</keyword>